<proteinExistence type="predicted"/>
<keyword evidence="6" id="KW-1185">Reference proteome</keyword>
<dbReference type="SUPFAM" id="SSF57667">
    <property type="entry name" value="beta-beta-alpha zinc fingers"/>
    <property type="match status" value="1"/>
</dbReference>
<dbReference type="EMBL" id="VXBG01012917">
    <property type="protein sequence ID" value="NXN02877.1"/>
    <property type="molecule type" value="Genomic_DNA"/>
</dbReference>
<name>A0A7L1FM53_SYLBO</name>
<comment type="caution">
    <text evidence="5">The sequence shown here is derived from an EMBL/GenBank/DDBJ whole genome shotgun (WGS) entry which is preliminary data.</text>
</comment>
<evidence type="ECO:0000313" key="5">
    <source>
        <dbReference type="EMBL" id="NXN02877.1"/>
    </source>
</evidence>
<dbReference type="AlphaFoldDB" id="A0A7L1FM53"/>
<evidence type="ECO:0000256" key="2">
    <source>
        <dbReference type="ARBA" id="ARBA00022771"/>
    </source>
</evidence>
<dbReference type="InterPro" id="IPR022776">
    <property type="entry name" value="TRM13/UPF0224_CHHC_Znf_dom"/>
</dbReference>
<evidence type="ECO:0000313" key="6">
    <source>
        <dbReference type="Proteomes" id="UP000538515"/>
    </source>
</evidence>
<keyword evidence="2" id="KW-0863">Zinc-finger</keyword>
<evidence type="ECO:0000256" key="1">
    <source>
        <dbReference type="ARBA" id="ARBA00022723"/>
    </source>
</evidence>
<organism evidence="5 6">
    <name type="scientific">Sylvia borin</name>
    <name type="common">Garden warbler</name>
    <dbReference type="NCBI Taxonomy" id="73324"/>
    <lineage>
        <taxon>Eukaryota</taxon>
        <taxon>Metazoa</taxon>
        <taxon>Chordata</taxon>
        <taxon>Craniata</taxon>
        <taxon>Vertebrata</taxon>
        <taxon>Euteleostomi</taxon>
        <taxon>Archelosauria</taxon>
        <taxon>Archosauria</taxon>
        <taxon>Dinosauria</taxon>
        <taxon>Saurischia</taxon>
        <taxon>Theropoda</taxon>
        <taxon>Coelurosauria</taxon>
        <taxon>Aves</taxon>
        <taxon>Neognathae</taxon>
        <taxon>Neoaves</taxon>
        <taxon>Telluraves</taxon>
        <taxon>Australaves</taxon>
        <taxon>Passeriformes</taxon>
        <taxon>Sylvioidea</taxon>
        <taxon>Sylviidae</taxon>
        <taxon>Sylviinae</taxon>
        <taxon>Sylvia</taxon>
    </lineage>
</organism>
<protein>
    <submittedName>
        <fullName evidence="5">GTSF1 factor</fullName>
    </submittedName>
</protein>
<feature type="domain" description="CHHC U11-48K-type" evidence="4">
    <location>
        <begin position="6"/>
        <end position="33"/>
    </location>
</feature>
<evidence type="ECO:0000259" key="4">
    <source>
        <dbReference type="PROSITE" id="PS51800"/>
    </source>
</evidence>
<dbReference type="InterPro" id="IPR036236">
    <property type="entry name" value="Znf_C2H2_sf"/>
</dbReference>
<evidence type="ECO:0000256" key="3">
    <source>
        <dbReference type="ARBA" id="ARBA00022833"/>
    </source>
</evidence>
<gene>
    <name evidence="5" type="primary">Gtsf1_0</name>
    <name evidence="5" type="ORF">SYLBOR_R15465</name>
</gene>
<keyword evidence="3" id="KW-0862">Zinc</keyword>
<dbReference type="PROSITE" id="PS51800">
    <property type="entry name" value="ZF_CHHC_U11_48K"/>
    <property type="match status" value="1"/>
</dbReference>
<accession>A0A7L1FM53</accession>
<reference evidence="5 6" key="1">
    <citation type="submission" date="2019-09" db="EMBL/GenBank/DDBJ databases">
        <title>Bird 10,000 Genomes (B10K) Project - Family phase.</title>
        <authorList>
            <person name="Zhang G."/>
        </authorList>
    </citation>
    <scope>NUCLEOTIDE SEQUENCE [LARGE SCALE GENOMIC DNA]</scope>
    <source>
        <strain evidence="5">B10K-DU-002-19</strain>
        <tissue evidence="5">Muscle</tissue>
    </source>
</reference>
<feature type="non-terminal residue" evidence="5">
    <location>
        <position position="107"/>
    </location>
</feature>
<dbReference type="GO" id="GO:0008270">
    <property type="term" value="F:zinc ion binding"/>
    <property type="evidence" value="ECO:0007669"/>
    <property type="project" value="UniProtKB-KW"/>
</dbReference>
<sequence length="107" mass="11884">MEPDALVQCPYDRSHRVRVSRLPYHLVRCQQTSPDVPSGLTCPHGVPKPPTVSPKGWCVPTVSPLCPHRVPTVSPWCPRAELSELELEEPPPFILHVTKGDLPVPCH</sequence>
<dbReference type="Pfam" id="PF05253">
    <property type="entry name" value="zf-U11-48K"/>
    <property type="match status" value="1"/>
</dbReference>
<feature type="non-terminal residue" evidence="5">
    <location>
        <position position="1"/>
    </location>
</feature>
<dbReference type="Proteomes" id="UP000538515">
    <property type="component" value="Unassembled WGS sequence"/>
</dbReference>
<keyword evidence="1" id="KW-0479">Metal-binding</keyword>